<proteinExistence type="predicted"/>
<dbReference type="Proteomes" id="UP000664203">
    <property type="component" value="Unassembled WGS sequence"/>
</dbReference>
<accession>A0A8H3G3Q3</accession>
<evidence type="ECO:0000313" key="3">
    <source>
        <dbReference type="Proteomes" id="UP000664203"/>
    </source>
</evidence>
<sequence length="88" mass="9410">VLEVNTGLICSCTIAFKPFFKYLASAYIFKKSSPGSVSHRKTAVASGRRSHTGPLARQDTVVRGFMVLGDEETEMNGFTGASGVGHEV</sequence>
<reference evidence="2" key="1">
    <citation type="submission" date="2021-03" db="EMBL/GenBank/DDBJ databases">
        <authorList>
            <person name="Tagirdzhanova G."/>
        </authorList>
    </citation>
    <scope>NUCLEOTIDE SEQUENCE</scope>
</reference>
<organism evidence="2 3">
    <name type="scientific">Alectoria fallacina</name>
    <dbReference type="NCBI Taxonomy" id="1903189"/>
    <lineage>
        <taxon>Eukaryota</taxon>
        <taxon>Fungi</taxon>
        <taxon>Dikarya</taxon>
        <taxon>Ascomycota</taxon>
        <taxon>Pezizomycotina</taxon>
        <taxon>Lecanoromycetes</taxon>
        <taxon>OSLEUM clade</taxon>
        <taxon>Lecanoromycetidae</taxon>
        <taxon>Lecanorales</taxon>
        <taxon>Lecanorineae</taxon>
        <taxon>Parmeliaceae</taxon>
        <taxon>Alectoria</taxon>
    </lineage>
</organism>
<evidence type="ECO:0000256" key="1">
    <source>
        <dbReference type="SAM" id="MobiDB-lite"/>
    </source>
</evidence>
<name>A0A8H3G3Q3_9LECA</name>
<comment type="caution">
    <text evidence="2">The sequence shown here is derived from an EMBL/GenBank/DDBJ whole genome shotgun (WGS) entry which is preliminary data.</text>
</comment>
<evidence type="ECO:0000313" key="2">
    <source>
        <dbReference type="EMBL" id="CAF9936003.1"/>
    </source>
</evidence>
<feature type="non-terminal residue" evidence="2">
    <location>
        <position position="1"/>
    </location>
</feature>
<dbReference type="AlphaFoldDB" id="A0A8H3G3Q3"/>
<feature type="region of interest" description="Disordered" evidence="1">
    <location>
        <begin position="33"/>
        <end position="52"/>
    </location>
</feature>
<gene>
    <name evidence="2" type="ORF">ALECFALPRED_006654</name>
</gene>
<dbReference type="EMBL" id="CAJPDR010000424">
    <property type="protein sequence ID" value="CAF9936003.1"/>
    <property type="molecule type" value="Genomic_DNA"/>
</dbReference>
<keyword evidence="3" id="KW-1185">Reference proteome</keyword>
<protein>
    <submittedName>
        <fullName evidence="2">Uncharacterized protein</fullName>
    </submittedName>
</protein>